<protein>
    <submittedName>
        <fullName evidence="1">Uncharacterized protein</fullName>
    </submittedName>
</protein>
<comment type="caution">
    <text evidence="1">The sequence shown here is derived from an EMBL/GenBank/DDBJ whole genome shotgun (WGS) entry which is preliminary data.</text>
</comment>
<sequence>MVYGGPWPKMGPMGSMAILVSKRFLTKFGSKGSMAKIGSGRPNCGLGARWFPPLGPFGFIGLGQKGPNTPMDHRLWRMDHDYGPWAVEAVGGLNGPKPKMMARGPRTP</sequence>
<reference evidence="1" key="1">
    <citation type="submission" date="2021-03" db="EMBL/GenBank/DDBJ databases">
        <title>Draft genome sequence of rust myrtle Austropuccinia psidii MF-1, a brazilian biotype.</title>
        <authorList>
            <person name="Quecine M.C."/>
            <person name="Pachon D.M.R."/>
            <person name="Bonatelli M.L."/>
            <person name="Correr F.H."/>
            <person name="Franceschini L.M."/>
            <person name="Leite T.F."/>
            <person name="Margarido G.R.A."/>
            <person name="Almeida C.A."/>
            <person name="Ferrarezi J.A."/>
            <person name="Labate C.A."/>
        </authorList>
    </citation>
    <scope>NUCLEOTIDE SEQUENCE</scope>
    <source>
        <strain evidence="1">MF-1</strain>
    </source>
</reference>
<organism evidence="1 2">
    <name type="scientific">Austropuccinia psidii MF-1</name>
    <dbReference type="NCBI Taxonomy" id="1389203"/>
    <lineage>
        <taxon>Eukaryota</taxon>
        <taxon>Fungi</taxon>
        <taxon>Dikarya</taxon>
        <taxon>Basidiomycota</taxon>
        <taxon>Pucciniomycotina</taxon>
        <taxon>Pucciniomycetes</taxon>
        <taxon>Pucciniales</taxon>
        <taxon>Sphaerophragmiaceae</taxon>
        <taxon>Austropuccinia</taxon>
    </lineage>
</organism>
<proteinExistence type="predicted"/>
<gene>
    <name evidence="1" type="ORF">O181_067301</name>
</gene>
<dbReference type="Proteomes" id="UP000765509">
    <property type="component" value="Unassembled WGS sequence"/>
</dbReference>
<dbReference type="EMBL" id="AVOT02033644">
    <property type="protein sequence ID" value="MBW0527586.1"/>
    <property type="molecule type" value="Genomic_DNA"/>
</dbReference>
<dbReference type="AlphaFoldDB" id="A0A9Q3EZC0"/>
<accession>A0A9Q3EZC0</accession>
<name>A0A9Q3EZC0_9BASI</name>
<keyword evidence="2" id="KW-1185">Reference proteome</keyword>
<evidence type="ECO:0000313" key="2">
    <source>
        <dbReference type="Proteomes" id="UP000765509"/>
    </source>
</evidence>
<evidence type="ECO:0000313" key="1">
    <source>
        <dbReference type="EMBL" id="MBW0527586.1"/>
    </source>
</evidence>